<feature type="compositionally biased region" description="Polar residues" evidence="1">
    <location>
        <begin position="151"/>
        <end position="184"/>
    </location>
</feature>
<feature type="compositionally biased region" description="Basic and acidic residues" evidence="1">
    <location>
        <begin position="578"/>
        <end position="591"/>
    </location>
</feature>
<dbReference type="InterPro" id="IPR025266">
    <property type="entry name" value="TerB_N"/>
</dbReference>
<dbReference type="InterPro" id="IPR038056">
    <property type="entry name" value="YjbR-like_sf"/>
</dbReference>
<name>A0A9D1YLS7_9FIRM</name>
<evidence type="ECO:0000313" key="5">
    <source>
        <dbReference type="Proteomes" id="UP000824007"/>
    </source>
</evidence>
<comment type="caution">
    <text evidence="4">The sequence shown here is derived from an EMBL/GenBank/DDBJ whole genome shotgun (WGS) entry which is preliminary data.</text>
</comment>
<dbReference type="Pfam" id="PF13208">
    <property type="entry name" value="TerB_N"/>
    <property type="match status" value="1"/>
</dbReference>
<protein>
    <submittedName>
        <fullName evidence="4">TerB N-terminal domain-containing protein</fullName>
    </submittedName>
</protein>
<evidence type="ECO:0000256" key="1">
    <source>
        <dbReference type="SAM" id="MobiDB-lite"/>
    </source>
</evidence>
<feature type="region of interest" description="Disordered" evidence="1">
    <location>
        <begin position="129"/>
        <end position="210"/>
    </location>
</feature>
<dbReference type="SUPFAM" id="SSF142906">
    <property type="entry name" value="YjbR-like"/>
    <property type="match status" value="1"/>
</dbReference>
<dbReference type="Gene3D" id="3.90.1150.30">
    <property type="match status" value="1"/>
</dbReference>
<proteinExistence type="predicted"/>
<dbReference type="AlphaFoldDB" id="A0A9D1YLS7"/>
<feature type="compositionally biased region" description="Low complexity" evidence="1">
    <location>
        <begin position="616"/>
        <end position="629"/>
    </location>
</feature>
<feature type="domain" description="TerB-C" evidence="3">
    <location>
        <begin position="545"/>
        <end position="722"/>
    </location>
</feature>
<dbReference type="EMBL" id="DXDD01000009">
    <property type="protein sequence ID" value="HIY59240.1"/>
    <property type="molecule type" value="Genomic_DNA"/>
</dbReference>
<evidence type="ECO:0000313" key="4">
    <source>
        <dbReference type="EMBL" id="HIY59240.1"/>
    </source>
</evidence>
<dbReference type="Pfam" id="PF15615">
    <property type="entry name" value="TerB_C"/>
    <property type="match status" value="1"/>
</dbReference>
<reference evidence="4" key="1">
    <citation type="journal article" date="2021" name="PeerJ">
        <title>Extensive microbial diversity within the chicken gut microbiome revealed by metagenomics and culture.</title>
        <authorList>
            <person name="Gilroy R."/>
            <person name="Ravi A."/>
            <person name="Getino M."/>
            <person name="Pursley I."/>
            <person name="Horton D.L."/>
            <person name="Alikhan N.F."/>
            <person name="Baker D."/>
            <person name="Gharbi K."/>
            <person name="Hall N."/>
            <person name="Watson M."/>
            <person name="Adriaenssens E.M."/>
            <person name="Foster-Nyarko E."/>
            <person name="Jarju S."/>
            <person name="Secka A."/>
            <person name="Antonio M."/>
            <person name="Oren A."/>
            <person name="Chaudhuri R.R."/>
            <person name="La Ragione R."/>
            <person name="Hildebrand F."/>
            <person name="Pallen M.J."/>
        </authorList>
    </citation>
    <scope>NUCLEOTIDE SEQUENCE</scope>
    <source>
        <strain evidence="4">ChiSxjej3B15-24422</strain>
    </source>
</reference>
<accession>A0A9D1YLS7</accession>
<dbReference type="InterPro" id="IPR028932">
    <property type="entry name" value="TerB-C"/>
</dbReference>
<dbReference type="Proteomes" id="UP000824007">
    <property type="component" value="Unassembled WGS sequence"/>
</dbReference>
<reference evidence="4" key="2">
    <citation type="submission" date="2021-04" db="EMBL/GenBank/DDBJ databases">
        <authorList>
            <person name="Gilroy R."/>
        </authorList>
    </citation>
    <scope>NUCLEOTIDE SEQUENCE</scope>
    <source>
        <strain evidence="4">ChiSxjej3B15-24422</strain>
    </source>
</reference>
<evidence type="ECO:0000259" key="3">
    <source>
        <dbReference type="Pfam" id="PF15615"/>
    </source>
</evidence>
<sequence>MELTELTAYAWEKYHIREEHRWADLPGFSVLAAPDTGKWAALLMRQWDFDTGTEIQVCDIRCGRQVLSEAHGSYLSSPFRMKGKKWVGVSFDDRTEPDVIFRLFDRAVRPDGEGSCIIILQDAPAKYEAGYRDTPLPPAGTRRAAGDRPSPSAQISSGAQPSDTALTSPGTQPSDTARISSGAQPSPVVHISPDMRPSSEAYPAYTDTPLPEIPEKLRRMQRLYEYGDGSFTEKCRNFYRQGRFMEDYEDDAPWDGIYRRYFPTYHDLNLRQLRGYFTWRTRVRKGEFSPISASMAYLYLYELLNGIGTRSPEDAIEKMKAFEAGFLDGSMETSGRKSLEAERAGMRRNLRRWMLDYAVIHHVSLTLAQSCADPVLLEGDAALSVLRDPETAEDEALFSALCLLSGKKTEQSPVVKRLGERGKRLFAEVWRFACRAWSGEGRDLFTACFGEKKAFSWRPLANAVYWEEQAHPDADYALDACRTYHCRGGIWQEKRYDRLYFDRKRLQGLLHETDRQLRRYLKTGSYLREDPEEKWASSYTEAVINADRQEELEAARPRITIDLSRLDQIRQDAVRTRDSLLVEENADRPDEAAPAPGYPAAPEPDRPDREPPGEKASVPAAFSAPSAGPEHPPAVPEHPSAGLEHPSAGPEYPPAGLDPLHAQLLLELLSGKPVEETIKARRLMPSIVADTINEALFEEIGDNVLECDGSSVALVEDYREDILQLLQPPGDKDR</sequence>
<feature type="domain" description="TerB N-terminal" evidence="2">
    <location>
        <begin position="212"/>
        <end position="418"/>
    </location>
</feature>
<evidence type="ECO:0000259" key="2">
    <source>
        <dbReference type="Pfam" id="PF13208"/>
    </source>
</evidence>
<organism evidence="4 5">
    <name type="scientific">Candidatus Eisenbergiella pullistercoris</name>
    <dbReference type="NCBI Taxonomy" id="2838555"/>
    <lineage>
        <taxon>Bacteria</taxon>
        <taxon>Bacillati</taxon>
        <taxon>Bacillota</taxon>
        <taxon>Clostridia</taxon>
        <taxon>Lachnospirales</taxon>
        <taxon>Lachnospiraceae</taxon>
        <taxon>Eisenbergiella</taxon>
    </lineage>
</organism>
<gene>
    <name evidence="4" type="ORF">H9831_00950</name>
</gene>
<feature type="region of interest" description="Disordered" evidence="1">
    <location>
        <begin position="578"/>
        <end position="653"/>
    </location>
</feature>
<feature type="compositionally biased region" description="Basic and acidic residues" evidence="1">
    <location>
        <begin position="603"/>
        <end position="613"/>
    </location>
</feature>